<dbReference type="Proteomes" id="UP000027931">
    <property type="component" value="Unassembled WGS sequence"/>
</dbReference>
<evidence type="ECO:0000313" key="2">
    <source>
        <dbReference type="Proteomes" id="UP000027931"/>
    </source>
</evidence>
<evidence type="ECO:0000313" key="1">
    <source>
        <dbReference type="EMBL" id="KEO84855.1"/>
    </source>
</evidence>
<dbReference type="eggNOG" id="ENOG5032WXK">
    <property type="taxonomic scope" value="Bacteria"/>
</dbReference>
<protein>
    <submittedName>
        <fullName evidence="1">Uncharacterized protein</fullName>
    </submittedName>
</protein>
<dbReference type="STRING" id="1157490.EL26_02270"/>
<name>A0A074LW90_9BACL</name>
<accession>A0A074LW90</accession>
<organism evidence="1 2">
    <name type="scientific">Tumebacillus flagellatus</name>
    <dbReference type="NCBI Taxonomy" id="1157490"/>
    <lineage>
        <taxon>Bacteria</taxon>
        <taxon>Bacillati</taxon>
        <taxon>Bacillota</taxon>
        <taxon>Bacilli</taxon>
        <taxon>Bacillales</taxon>
        <taxon>Alicyclobacillaceae</taxon>
        <taxon>Tumebacillus</taxon>
    </lineage>
</organism>
<dbReference type="EMBL" id="JMIR01000002">
    <property type="protein sequence ID" value="KEO84855.1"/>
    <property type="molecule type" value="Genomic_DNA"/>
</dbReference>
<comment type="caution">
    <text evidence="1">The sequence shown here is derived from an EMBL/GenBank/DDBJ whole genome shotgun (WGS) entry which is preliminary data.</text>
</comment>
<reference evidence="1 2" key="1">
    <citation type="journal article" date="2013" name="Int. J. Syst. Evol. Microbiol.">
        <title>Tumebacillus flagellatus sp. nov., an alpha-amylase/pullulanase-producing bacterium isolated from cassava wastewater.</title>
        <authorList>
            <person name="Wang Q."/>
            <person name="Xie N."/>
            <person name="Qin Y."/>
            <person name="Shen N."/>
            <person name="Zhu J."/>
            <person name="Mi H."/>
            <person name="Huang R."/>
        </authorList>
    </citation>
    <scope>NUCLEOTIDE SEQUENCE [LARGE SCALE GENOMIC DNA]</scope>
    <source>
        <strain evidence="1 2">GST4</strain>
    </source>
</reference>
<gene>
    <name evidence="1" type="ORF">EL26_02270</name>
</gene>
<proteinExistence type="predicted"/>
<keyword evidence="2" id="KW-1185">Reference proteome</keyword>
<dbReference type="AlphaFoldDB" id="A0A074LW90"/>
<sequence>MRHPGQRVTYGEPDASQLGPESVITITRSERLSLFRLLVAAFLNETIMRQMVKRDTVIYAELEADVRAGWAQTLSVWKNGREMTEFRNSGAHGRALRFFRWVFYGGKVQAYVLSYKAWGEIPNMEEAAALAVEYGRFADGGEIVRQAKNLTTDAKKNNGSAGA</sequence>